<keyword evidence="3" id="KW-1185">Reference proteome</keyword>
<dbReference type="InParanoid" id="E9DRK7"/>
<dbReference type="AlphaFoldDB" id="E9DRK7"/>
<reference evidence="2 3" key="1">
    <citation type="journal article" date="2011" name="PLoS Genet.">
        <title>Genome sequencing and comparative transcriptomics of the model entomopathogenic fungi Metarhizium anisopliae and M. acridum.</title>
        <authorList>
            <person name="Gao Q."/>
            <person name="Jin K."/>
            <person name="Ying S.H."/>
            <person name="Zhang Y."/>
            <person name="Xiao G."/>
            <person name="Shang Y."/>
            <person name="Duan Z."/>
            <person name="Hu X."/>
            <person name="Xie X.Q."/>
            <person name="Zhou G."/>
            <person name="Peng G."/>
            <person name="Luo Z."/>
            <person name="Huang W."/>
            <person name="Wang B."/>
            <person name="Fang W."/>
            <person name="Wang S."/>
            <person name="Zhong Y."/>
            <person name="Ma L.J."/>
            <person name="St Leger R.J."/>
            <person name="Zhao G.P."/>
            <person name="Pei Y."/>
            <person name="Feng M.G."/>
            <person name="Xia Y."/>
            <person name="Wang C."/>
        </authorList>
    </citation>
    <scope>NUCLEOTIDE SEQUENCE [LARGE SCALE GENOMIC DNA]</scope>
    <source>
        <strain evidence="2 3">CQMa 102</strain>
    </source>
</reference>
<dbReference type="HOGENOM" id="CLU_019313_3_0_1"/>
<evidence type="ECO:0000256" key="1">
    <source>
        <dbReference type="ARBA" id="ARBA00023242"/>
    </source>
</evidence>
<dbReference type="Pfam" id="PF11951">
    <property type="entry name" value="Fungal_trans_2"/>
    <property type="match status" value="1"/>
</dbReference>
<dbReference type="OrthoDB" id="3251668at2759"/>
<organism evidence="3">
    <name type="scientific">Metarhizium acridum (strain CQMa 102)</name>
    <dbReference type="NCBI Taxonomy" id="655827"/>
    <lineage>
        <taxon>Eukaryota</taxon>
        <taxon>Fungi</taxon>
        <taxon>Dikarya</taxon>
        <taxon>Ascomycota</taxon>
        <taxon>Pezizomycotina</taxon>
        <taxon>Sordariomycetes</taxon>
        <taxon>Hypocreomycetidae</taxon>
        <taxon>Hypocreales</taxon>
        <taxon>Clavicipitaceae</taxon>
        <taxon>Metarhizium</taxon>
    </lineage>
</organism>
<evidence type="ECO:0000313" key="3">
    <source>
        <dbReference type="Proteomes" id="UP000002499"/>
    </source>
</evidence>
<name>E9DRK7_METAQ</name>
<sequence>MCSKIPPHVLCREIYDGPSRLDMSVILAPCHLSFFQVVPASQHESCQQLVMPTLQRSKAVAGPVDFEGKSASEDGPPCSGCRGCGIICHGYGPKPAWKDRGDKERAEARKLRMQSRTSRAMSASSVGEMVFQDVLMGSSVKVTLTVSSSELCASPHEPTQTDMFLPLSQSQDISTFDSPGESQSTPVPPDPPLLLPGLWPGGPSGIDTSENDIYLLVNSMENSFTRQYSLHQAPSMTQFLAAGPNAWLPHVLQHLPEHERYHLHLTPELLLPWCSELTLSAPISQPSPMELEAEVLFVSVFIWNDILCSAVEKKMACAAGIHRKLLADDGFSSAFKTITGCEAWVQKSEQVAQGNLGIRGLVSQANTVEGAVDREMARISNMTPSKSPDEAQDKAVPRDLIQTLIHGHAILIFLNTVVSGALTGVPEIHQSINRAMQAWDMLPATANPRYLAWAYSTSAGLATGSRRDVFRNVVARMSHLDVDTESLQVQPRGGGVLEGDG</sequence>
<evidence type="ECO:0000313" key="2">
    <source>
        <dbReference type="EMBL" id="EFY93885.1"/>
    </source>
</evidence>
<dbReference type="Proteomes" id="UP000002499">
    <property type="component" value="Unassembled WGS sequence"/>
</dbReference>
<gene>
    <name evidence="2" type="ORF">MAC_00376</name>
</gene>
<proteinExistence type="predicted"/>
<keyword evidence="1" id="KW-0539">Nucleus</keyword>
<accession>E9DRK7</accession>
<dbReference type="OMA" id="LCASPHE"/>
<dbReference type="EMBL" id="GL698470">
    <property type="protein sequence ID" value="EFY93885.1"/>
    <property type="molecule type" value="Genomic_DNA"/>
</dbReference>
<dbReference type="InterPro" id="IPR021858">
    <property type="entry name" value="Fun_TF"/>
</dbReference>
<dbReference type="eggNOG" id="ENOG502SMIV">
    <property type="taxonomic scope" value="Eukaryota"/>
</dbReference>
<protein>
    <submittedName>
        <fullName evidence="2">PRO1A C6 Zink-finger protein</fullName>
    </submittedName>
</protein>